<feature type="signal peptide" evidence="1">
    <location>
        <begin position="1"/>
        <end position="22"/>
    </location>
</feature>
<organism evidence="2 3">
    <name type="scientific">Candidatus Peribacter riflensis</name>
    <dbReference type="NCBI Taxonomy" id="1735162"/>
    <lineage>
        <taxon>Bacteria</taxon>
        <taxon>Candidatus Peregrinibacteriota</taxon>
        <taxon>Candidatus Peribacteria</taxon>
        <taxon>Candidatus Peribacterales</taxon>
        <taxon>Candidatus Peribacteraceae</taxon>
        <taxon>Candidatus Peribacter</taxon>
    </lineage>
</organism>
<evidence type="ECO:0000256" key="1">
    <source>
        <dbReference type="SAM" id="SignalP"/>
    </source>
</evidence>
<proteinExistence type="predicted"/>
<reference evidence="2 3" key="2">
    <citation type="journal article" date="2016" name="PeerJ">
        <title>Analysis of five complete genome sequences for members of the class Peribacteria in the recently recognized Peregrinibacteria bacterial phylum.</title>
        <authorList>
            <person name="Anantharaman K."/>
            <person name="Brown C.T."/>
            <person name="Burstein D."/>
            <person name="Castelle C.J."/>
            <person name="Probst A.J."/>
            <person name="Thomas B.C."/>
            <person name="Williams K.H."/>
            <person name="Banfield J.F."/>
        </authorList>
    </citation>
    <scope>NUCLEOTIDE SEQUENCE [LARGE SCALE GENOMIC DNA]</scope>
    <source>
        <strain evidence="2">RIFOXYD1_FULL_PER-ii_59_16</strain>
    </source>
</reference>
<name>A0A0S1SFP7_9BACT</name>
<accession>A0A0S1SPC7</accession>
<keyword evidence="1" id="KW-0732">Signal</keyword>
<reference evidence="3" key="1">
    <citation type="submission" date="2015-10" db="EMBL/GenBank/DDBJ databases">
        <title>Analysis of five complete genome sequences for members of the class Peribacteria in the recently recognized Peregrinibacteria bacterial phylum.</title>
        <authorList>
            <person name="Anantharaman K."/>
            <person name="Brown C.T."/>
            <person name="Burstein D."/>
            <person name="Castelle C.J."/>
            <person name="Probst A.J."/>
            <person name="Thomas B.C."/>
            <person name="Williams K.H."/>
            <person name="Banfield J.F."/>
        </authorList>
    </citation>
    <scope>NUCLEOTIDE SEQUENCE [LARGE SCALE GENOMIC DNA]</scope>
</reference>
<accession>A0A0S1SVH2</accession>
<dbReference type="Proteomes" id="UP000069135">
    <property type="component" value="Chromosome"/>
</dbReference>
<evidence type="ECO:0000313" key="3">
    <source>
        <dbReference type="Proteomes" id="UP000069135"/>
    </source>
</evidence>
<accession>A0A0S1SFP7</accession>
<gene>
    <name evidence="2" type="ORF">PeribacterD1_0775</name>
</gene>
<accession>A0A0S1SJT4</accession>
<dbReference type="STRING" id="1735162.PeribacterB2_0776"/>
<protein>
    <submittedName>
        <fullName evidence="2">Uncharacterized protein</fullName>
    </submittedName>
</protein>
<sequence>MRKSFLLTACAVVFAVPLIALAAFSRPSDVLFGLENAGGPRSFEIKLYSTVGEEEDLVQFFVTGNGMTEGTTPQDLKISLHLNVSAVTTEGTISGVGDVIGYHEKVFFRLSNVKVSGPIITAGDLADIETMSREMRGRWFVAEAPQTTDSPSWDEMARELDLPFSAAQMREGIARVIDAVFAMEHSRFLAGTTYTLTLKPNFIVEGIRAAEGWLTEVNQDSAANMPETGDADLQEFEDLFRQNLTVRLKVDMSGDGAFRFARSYVTLSLPDEAVALSLEASMQQRPAPVYVQIPANATPVEELLGFSLIPEGLFDGGSDMPETIDDGAWPDLWPENEWNPCDMITDEVDLRDARLGDCPVTRESRRSLRERLQD</sequence>
<accession>A0A0S1SSH6</accession>
<dbReference type="EMBL" id="CP013065">
    <property type="protein sequence ID" value="ALM13446.1"/>
    <property type="molecule type" value="Genomic_DNA"/>
</dbReference>
<dbReference type="KEGG" id="prf:PeribacterA2_0774"/>
<dbReference type="AlphaFoldDB" id="A0A0S1SFP7"/>
<evidence type="ECO:0000313" key="2">
    <source>
        <dbReference type="EMBL" id="ALM13446.1"/>
    </source>
</evidence>
<feature type="chain" id="PRO_5009797840" evidence="1">
    <location>
        <begin position="23"/>
        <end position="374"/>
    </location>
</feature>